<dbReference type="OrthoDB" id="9789797at2"/>
<protein>
    <recommendedName>
        <fullName evidence="5 13">3-deoxy-D-manno-octulosonic acid transferase</fullName>
        <shortName evidence="13">Kdo transferase</shortName>
        <ecNumber evidence="4 13">2.4.99.12</ecNumber>
    </recommendedName>
    <alternativeName>
        <fullName evidence="9 13">Lipid IV(A) 3-deoxy-D-manno-octulosonic acid transferase</fullName>
    </alternativeName>
</protein>
<reference evidence="16 17" key="1">
    <citation type="submission" date="2006-02" db="EMBL/GenBank/DDBJ databases">
        <authorList>
            <person name="Waterbury J."/>
            <person name="Ferriera S."/>
            <person name="Johnson J."/>
            <person name="Kravitz S."/>
            <person name="Halpern A."/>
            <person name="Remington K."/>
            <person name="Beeson K."/>
            <person name="Tran B."/>
            <person name="Rogers Y.-H."/>
            <person name="Friedman R."/>
            <person name="Venter J.C."/>
        </authorList>
    </citation>
    <scope>NUCLEOTIDE SEQUENCE [LARGE SCALE GENOMIC DNA]</scope>
    <source>
        <strain evidence="16 17">Nb-231</strain>
    </source>
</reference>
<dbReference type="Proteomes" id="UP000003374">
    <property type="component" value="Unassembled WGS sequence"/>
</dbReference>
<name>A4BV05_9GAMM</name>
<evidence type="ECO:0000256" key="9">
    <source>
        <dbReference type="ARBA" id="ARBA00031445"/>
    </source>
</evidence>
<evidence type="ECO:0000256" key="7">
    <source>
        <dbReference type="ARBA" id="ARBA00022679"/>
    </source>
</evidence>
<comment type="pathway">
    <text evidence="2 13">Bacterial outer membrane biogenesis; LPS core biosynthesis.</text>
</comment>
<evidence type="ECO:0000256" key="3">
    <source>
        <dbReference type="ARBA" id="ARBA00006380"/>
    </source>
</evidence>
<evidence type="ECO:0000256" key="1">
    <source>
        <dbReference type="ARBA" id="ARBA00004388"/>
    </source>
</evidence>
<dbReference type="AlphaFoldDB" id="A4BV05"/>
<feature type="domain" description="Glycosyl transferase family 1" evidence="14">
    <location>
        <begin position="297"/>
        <end position="401"/>
    </location>
</feature>
<dbReference type="GO" id="GO:0009245">
    <property type="term" value="P:lipid A biosynthetic process"/>
    <property type="evidence" value="ECO:0007669"/>
    <property type="project" value="TreeGrafter"/>
</dbReference>
<dbReference type="UniPathway" id="UPA00958"/>
<dbReference type="eggNOG" id="COG1519">
    <property type="taxonomic scope" value="Bacteria"/>
</dbReference>
<keyword evidence="7 13" id="KW-0808">Transferase</keyword>
<feature type="site" description="Transition state stabilizer" evidence="12">
    <location>
        <position position="208"/>
    </location>
</feature>
<dbReference type="InterPro" id="IPR007507">
    <property type="entry name" value="Glycos_transf_N"/>
</dbReference>
<evidence type="ECO:0000256" key="4">
    <source>
        <dbReference type="ARBA" id="ARBA00012621"/>
    </source>
</evidence>
<keyword evidence="13" id="KW-0472">Membrane</keyword>
<keyword evidence="13" id="KW-0448">Lipopolysaccharide biosynthesis</keyword>
<organism evidence="16 17">
    <name type="scientific">Nitrococcus mobilis Nb-231</name>
    <dbReference type="NCBI Taxonomy" id="314278"/>
    <lineage>
        <taxon>Bacteria</taxon>
        <taxon>Pseudomonadati</taxon>
        <taxon>Pseudomonadota</taxon>
        <taxon>Gammaproteobacteria</taxon>
        <taxon>Chromatiales</taxon>
        <taxon>Ectothiorhodospiraceae</taxon>
        <taxon>Nitrococcus</taxon>
    </lineage>
</organism>
<evidence type="ECO:0000256" key="8">
    <source>
        <dbReference type="ARBA" id="ARBA00022968"/>
    </source>
</evidence>
<evidence type="ECO:0000256" key="2">
    <source>
        <dbReference type="ARBA" id="ARBA00004713"/>
    </source>
</evidence>
<sequence length="436" mass="47602">MHWRSLYSILLYLSLPVVLARLLLRSRRAPAYRRRWAERFALIPAIAGRPVWIHAVSVGETVAAAPLIERLLTEHPGIPIVVTTTTPTGSQRVRALLGTRVRHYYAPYDLPDVVARFFRRVAPRLVVVMETEIWPNLLATAQRRGIPVVLANARLSARSAAGYRRVAGLLRPALGAFHTIAAQSEADARRFRTLGAPVQRVQINGNMKFDLEISAVSLMAGHALRAALDPQRPVWIAASTHQGEEPLVLEAQRTMHAYAPQALLILVPRHPERFEAIATLCRRSGLETARRSTRERVRSTTQVYLADTMGELPLLYAAADVAFVGGSLVAAGGHNVLEPAALGIPVLVGPHVSNCAELVAGLEAVEGLVRVTDTAFLAQAVADLLGNKRRRLALGERARQQLEVNKGATQRLYETIHPLLTEPPATIGLSGNRAGC</sequence>
<evidence type="ECO:0000256" key="13">
    <source>
        <dbReference type="RuleBase" id="RU365103"/>
    </source>
</evidence>
<dbReference type="FunFam" id="3.40.50.2000:FF:000032">
    <property type="entry name" value="3-deoxy-D-manno-octulosonic acid transferase"/>
    <property type="match status" value="1"/>
</dbReference>
<comment type="caution">
    <text evidence="16">The sequence shown here is derived from an EMBL/GenBank/DDBJ whole genome shotgun (WGS) entry which is preliminary data.</text>
</comment>
<feature type="transmembrane region" description="Helical" evidence="13">
    <location>
        <begin position="6"/>
        <end position="24"/>
    </location>
</feature>
<dbReference type="GO" id="GO:0009244">
    <property type="term" value="P:lipopolysaccharide core region biosynthetic process"/>
    <property type="evidence" value="ECO:0007669"/>
    <property type="project" value="UniProtKB-UniRule"/>
</dbReference>
<dbReference type="EC" id="2.4.99.12" evidence="4 13"/>
<dbReference type="NCBIfam" id="NF004388">
    <property type="entry name" value="PRK05749.1-4"/>
    <property type="match status" value="1"/>
</dbReference>
<dbReference type="HOGENOM" id="CLU_036146_2_0_6"/>
<dbReference type="Pfam" id="PF00534">
    <property type="entry name" value="Glycos_transf_1"/>
    <property type="match status" value="1"/>
</dbReference>
<evidence type="ECO:0000256" key="11">
    <source>
        <dbReference type="PIRSR" id="PIRSR639901-1"/>
    </source>
</evidence>
<dbReference type="GO" id="GO:0005886">
    <property type="term" value="C:plasma membrane"/>
    <property type="evidence" value="ECO:0007669"/>
    <property type="project" value="UniProtKB-SubCell"/>
</dbReference>
<keyword evidence="6" id="KW-0997">Cell inner membrane</keyword>
<evidence type="ECO:0000256" key="6">
    <source>
        <dbReference type="ARBA" id="ARBA00022519"/>
    </source>
</evidence>
<dbReference type="Pfam" id="PF04413">
    <property type="entry name" value="Glycos_transf_N"/>
    <property type="match status" value="1"/>
</dbReference>
<comment type="subcellular location">
    <subcellularLocation>
        <location evidence="1">Cell inner membrane</location>
        <topology evidence="1">Single-pass membrane protein</topology>
        <orientation evidence="1">Cytoplasmic side</orientation>
    </subcellularLocation>
    <subcellularLocation>
        <location evidence="13">Cell membrane</location>
    </subcellularLocation>
</comment>
<keyword evidence="8" id="KW-0735">Signal-anchor</keyword>
<accession>A4BV05</accession>
<gene>
    <name evidence="16" type="ORF">NB231_13896</name>
</gene>
<keyword evidence="13" id="KW-1003">Cell membrane</keyword>
<evidence type="ECO:0000259" key="15">
    <source>
        <dbReference type="Pfam" id="PF04413"/>
    </source>
</evidence>
<feature type="domain" description="3-deoxy-D-manno-octulosonic-acid transferase N-terminal" evidence="15">
    <location>
        <begin position="35"/>
        <end position="210"/>
    </location>
</feature>
<dbReference type="InterPro" id="IPR001296">
    <property type="entry name" value="Glyco_trans_1"/>
</dbReference>
<dbReference type="EMBL" id="AAOF01000022">
    <property type="protein sequence ID" value="EAR20426.1"/>
    <property type="molecule type" value="Genomic_DNA"/>
</dbReference>
<evidence type="ECO:0000256" key="5">
    <source>
        <dbReference type="ARBA" id="ARBA00019077"/>
    </source>
</evidence>
<proteinExistence type="inferred from homology"/>
<evidence type="ECO:0000256" key="10">
    <source>
        <dbReference type="ARBA" id="ARBA00049183"/>
    </source>
</evidence>
<dbReference type="FunFam" id="3.40.50.11720:FF:000001">
    <property type="entry name" value="3-deoxy-D-manno-octulosonic acid transferase"/>
    <property type="match status" value="1"/>
</dbReference>
<dbReference type="GO" id="GO:0043842">
    <property type="term" value="F:Kdo transferase activity"/>
    <property type="evidence" value="ECO:0007669"/>
    <property type="project" value="UniProtKB-EC"/>
</dbReference>
<keyword evidence="13" id="KW-1133">Transmembrane helix</keyword>
<dbReference type="Gene3D" id="3.40.50.2000">
    <property type="entry name" value="Glycogen Phosphorylase B"/>
    <property type="match status" value="1"/>
</dbReference>
<feature type="site" description="Transition state stabilizer" evidence="12">
    <location>
        <position position="130"/>
    </location>
</feature>
<comment type="similarity">
    <text evidence="3">Belongs to the glycosyltransferase group 1 family. Glycosyltransferase 30 subfamily.</text>
</comment>
<dbReference type="RefSeq" id="WP_005003644.1">
    <property type="nucleotide sequence ID" value="NZ_CH672427.1"/>
</dbReference>
<evidence type="ECO:0000259" key="14">
    <source>
        <dbReference type="Pfam" id="PF00534"/>
    </source>
</evidence>
<dbReference type="InterPro" id="IPR038107">
    <property type="entry name" value="Glycos_transf_N_sf"/>
</dbReference>
<evidence type="ECO:0000313" key="17">
    <source>
        <dbReference type="Proteomes" id="UP000003374"/>
    </source>
</evidence>
<dbReference type="STRING" id="314278.NB231_13896"/>
<dbReference type="PANTHER" id="PTHR42755">
    <property type="entry name" value="3-DEOXY-MANNO-OCTULOSONATE CYTIDYLYLTRANSFERASE"/>
    <property type="match status" value="1"/>
</dbReference>
<evidence type="ECO:0000256" key="12">
    <source>
        <dbReference type="PIRSR" id="PIRSR639901-2"/>
    </source>
</evidence>
<evidence type="ECO:0000313" key="16">
    <source>
        <dbReference type="EMBL" id="EAR20426.1"/>
    </source>
</evidence>
<keyword evidence="13" id="KW-0812">Transmembrane</keyword>
<dbReference type="Gene3D" id="3.40.50.11720">
    <property type="entry name" value="3-Deoxy-D-manno-octulosonic-acid transferase, N-terminal domain"/>
    <property type="match status" value="1"/>
</dbReference>
<feature type="active site" description="Proton acceptor" evidence="11">
    <location>
        <position position="60"/>
    </location>
</feature>
<dbReference type="SUPFAM" id="SSF53756">
    <property type="entry name" value="UDP-Glycosyltransferase/glycogen phosphorylase"/>
    <property type="match status" value="1"/>
</dbReference>
<keyword evidence="17" id="KW-1185">Reference proteome</keyword>
<comment type="catalytic activity">
    <reaction evidence="10 13">
        <text>lipid IVA (E. coli) + CMP-3-deoxy-beta-D-manno-octulosonate = alpha-Kdo-(2-&gt;6)-lipid IVA (E. coli) + CMP + H(+)</text>
        <dbReference type="Rhea" id="RHEA:28066"/>
        <dbReference type="ChEBI" id="CHEBI:15378"/>
        <dbReference type="ChEBI" id="CHEBI:58603"/>
        <dbReference type="ChEBI" id="CHEBI:60364"/>
        <dbReference type="ChEBI" id="CHEBI:60377"/>
        <dbReference type="ChEBI" id="CHEBI:85987"/>
        <dbReference type="EC" id="2.4.99.12"/>
    </reaction>
</comment>
<comment type="function">
    <text evidence="13">Involved in lipopolysaccharide (LPS) biosynthesis. Catalyzes the transfer of 3-deoxy-D-manno-octulosonate (Kdo) residue(s) from CMP-Kdo to lipid IV(A), the tetraacyldisaccharide-1,4'-bisphosphate precursor of lipid A.</text>
</comment>
<dbReference type="PANTHER" id="PTHR42755:SF1">
    <property type="entry name" value="3-DEOXY-D-MANNO-OCTULOSONIC ACID TRANSFERASE, MITOCHONDRIAL-RELATED"/>
    <property type="match status" value="1"/>
</dbReference>
<dbReference type="InterPro" id="IPR039901">
    <property type="entry name" value="Kdotransferase"/>
</dbReference>